<dbReference type="InterPro" id="IPR036162">
    <property type="entry name" value="Resolvase-like_N_sf"/>
</dbReference>
<proteinExistence type="predicted"/>
<reference evidence="4 5" key="1">
    <citation type="submission" date="2019-05" db="EMBL/GenBank/DDBJ databases">
        <authorList>
            <person name="Qu J.-H."/>
        </authorList>
    </citation>
    <scope>NUCLEOTIDE SEQUENCE [LARGE SCALE GENOMIC DNA]</scope>
    <source>
        <strain evidence="4 5">Z12</strain>
    </source>
</reference>
<dbReference type="RefSeq" id="WP_138280675.1">
    <property type="nucleotide sequence ID" value="NZ_BMGE01000011.1"/>
</dbReference>
<gene>
    <name evidence="4" type="ORF">FEM55_07205</name>
</gene>
<dbReference type="InterPro" id="IPR050639">
    <property type="entry name" value="SSR_resolvase"/>
</dbReference>
<dbReference type="InterPro" id="IPR006119">
    <property type="entry name" value="Resolv_N"/>
</dbReference>
<protein>
    <submittedName>
        <fullName evidence="4">Recombinase family protein</fullName>
    </submittedName>
</protein>
<sequence>MNYICYYRVSTKGQGKSGLGLGDQVSIVNRYLREGDQIILEFTEIESGKKSDRPKLRDAILACQKNQAKLLIAKLDRLSRNVAFVMTLRDSGVNFVACDLPDANTLSVGMMVTFAQYEAERTSERTKAALFQKKLQGFKLGKPENLTRDAIRTGQQIRTQNALTHKANVQATELAMLYRSKGMTYAQIAERLNETHYLTRRHKQFDGKAIYRLIKRHEDVKKKQQLFTSFN</sequence>
<accession>A0A5R9KHB1</accession>
<comment type="caution">
    <text evidence="4">The sequence shown here is derived from an EMBL/GenBank/DDBJ whole genome shotgun (WGS) entry which is preliminary data.</text>
</comment>
<dbReference type="GO" id="GO:0003677">
    <property type="term" value="F:DNA binding"/>
    <property type="evidence" value="ECO:0007669"/>
    <property type="project" value="UniProtKB-KW"/>
</dbReference>
<dbReference type="Proteomes" id="UP000309788">
    <property type="component" value="Unassembled WGS sequence"/>
</dbReference>
<dbReference type="EMBL" id="VCEI01000012">
    <property type="protein sequence ID" value="TLU95447.1"/>
    <property type="molecule type" value="Genomic_DNA"/>
</dbReference>
<dbReference type="OrthoDB" id="2290206at2"/>
<dbReference type="Pfam" id="PF00239">
    <property type="entry name" value="Resolvase"/>
    <property type="match status" value="1"/>
</dbReference>
<dbReference type="PANTHER" id="PTHR30461">
    <property type="entry name" value="DNA-INVERTASE FROM LAMBDOID PROPHAGE"/>
    <property type="match status" value="1"/>
</dbReference>
<dbReference type="SUPFAM" id="SSF53041">
    <property type="entry name" value="Resolvase-like"/>
    <property type="match status" value="1"/>
</dbReference>
<keyword evidence="2" id="KW-0233">DNA recombination</keyword>
<keyword evidence="5" id="KW-1185">Reference proteome</keyword>
<dbReference type="AlphaFoldDB" id="A0A5R9KHB1"/>
<dbReference type="CDD" id="cd00338">
    <property type="entry name" value="Ser_Recombinase"/>
    <property type="match status" value="1"/>
</dbReference>
<dbReference type="GO" id="GO:0000150">
    <property type="term" value="F:DNA strand exchange activity"/>
    <property type="evidence" value="ECO:0007669"/>
    <property type="project" value="InterPro"/>
</dbReference>
<dbReference type="SMART" id="SM00857">
    <property type="entry name" value="Resolvase"/>
    <property type="match status" value="1"/>
</dbReference>
<evidence type="ECO:0000256" key="1">
    <source>
        <dbReference type="ARBA" id="ARBA00023125"/>
    </source>
</evidence>
<dbReference type="PANTHER" id="PTHR30461:SF2">
    <property type="entry name" value="SERINE RECOMBINASE PINE-RELATED"/>
    <property type="match status" value="1"/>
</dbReference>
<evidence type="ECO:0000259" key="3">
    <source>
        <dbReference type="SMART" id="SM00857"/>
    </source>
</evidence>
<feature type="domain" description="Resolvase/invertase-type recombinase catalytic" evidence="3">
    <location>
        <begin position="3"/>
        <end position="139"/>
    </location>
</feature>
<name>A0A5R9KHB1_9BACT</name>
<dbReference type="Gene3D" id="3.40.50.1390">
    <property type="entry name" value="Resolvase, N-terminal catalytic domain"/>
    <property type="match status" value="1"/>
</dbReference>
<evidence type="ECO:0000313" key="5">
    <source>
        <dbReference type="Proteomes" id="UP000309788"/>
    </source>
</evidence>
<evidence type="ECO:0000313" key="4">
    <source>
        <dbReference type="EMBL" id="TLU95447.1"/>
    </source>
</evidence>
<keyword evidence="1" id="KW-0238">DNA-binding</keyword>
<organism evidence="4 5">
    <name type="scientific">Dyadobacter sediminis</name>
    <dbReference type="NCBI Taxonomy" id="1493691"/>
    <lineage>
        <taxon>Bacteria</taxon>
        <taxon>Pseudomonadati</taxon>
        <taxon>Bacteroidota</taxon>
        <taxon>Cytophagia</taxon>
        <taxon>Cytophagales</taxon>
        <taxon>Spirosomataceae</taxon>
        <taxon>Dyadobacter</taxon>
    </lineage>
</organism>
<evidence type="ECO:0000256" key="2">
    <source>
        <dbReference type="ARBA" id="ARBA00023172"/>
    </source>
</evidence>